<comment type="catalytic activity">
    <reaction evidence="2">
        <text>2 GTP = 3',3'-c-di-GMP + 2 diphosphate</text>
        <dbReference type="Rhea" id="RHEA:24898"/>
        <dbReference type="ChEBI" id="CHEBI:33019"/>
        <dbReference type="ChEBI" id="CHEBI:37565"/>
        <dbReference type="ChEBI" id="CHEBI:58805"/>
        <dbReference type="EC" id="2.7.7.65"/>
    </reaction>
</comment>
<dbReference type="Proteomes" id="UP001595791">
    <property type="component" value="Unassembled WGS sequence"/>
</dbReference>
<comment type="caution">
    <text evidence="5">The sequence shown here is derived from an EMBL/GenBank/DDBJ whole genome shotgun (WGS) entry which is preliminary data.</text>
</comment>
<feature type="domain" description="GGDEF" evidence="4">
    <location>
        <begin position="463"/>
        <end position="597"/>
    </location>
</feature>
<gene>
    <name evidence="5" type="ORF">ACFOW7_19305</name>
</gene>
<reference evidence="6" key="1">
    <citation type="journal article" date="2019" name="Int. J. Syst. Evol. Microbiol.">
        <title>The Global Catalogue of Microorganisms (GCM) 10K type strain sequencing project: providing services to taxonomists for standard genome sequencing and annotation.</title>
        <authorList>
            <consortium name="The Broad Institute Genomics Platform"/>
            <consortium name="The Broad Institute Genome Sequencing Center for Infectious Disease"/>
            <person name="Wu L."/>
            <person name="Ma J."/>
        </authorList>
    </citation>
    <scope>NUCLEOTIDE SEQUENCE [LARGE SCALE GENOMIC DNA]</scope>
    <source>
        <strain evidence="6">LMG 29894</strain>
    </source>
</reference>
<organism evidence="5 6">
    <name type="scientific">Chitinimonas lacunae</name>
    <dbReference type="NCBI Taxonomy" id="1963018"/>
    <lineage>
        <taxon>Bacteria</taxon>
        <taxon>Pseudomonadati</taxon>
        <taxon>Pseudomonadota</taxon>
        <taxon>Betaproteobacteria</taxon>
        <taxon>Neisseriales</taxon>
        <taxon>Chitinibacteraceae</taxon>
        <taxon>Chitinimonas</taxon>
    </lineage>
</organism>
<feature type="coiled-coil region" evidence="3">
    <location>
        <begin position="382"/>
        <end position="435"/>
    </location>
</feature>
<dbReference type="PANTHER" id="PTHR45138">
    <property type="entry name" value="REGULATORY COMPONENTS OF SENSORY TRANSDUCTION SYSTEM"/>
    <property type="match status" value="1"/>
</dbReference>
<dbReference type="SMART" id="SM00267">
    <property type="entry name" value="GGDEF"/>
    <property type="match status" value="1"/>
</dbReference>
<sequence>MSAVAEYDREQIAALIEEAWRQQYIDPDLARTLAVQARDQALLRYDRAALAEASLCLAYCELRYGESEPARQMLVELRPLLLELDNRRALLQLDYGLAVIEASRQDAESAYVRFLELAAEAEQTGTATDRFLIANALGTAAAEAGQQETGLRHFYQALSLAREHRFGPQLALVLSNLGSCQHDAGNYQDAIRFLSESFDRMQTERLDALAPLVAGNLAMCQLAMGATEAAFETVAAYLERPAERRHAARGDQAFFQAIAAHTFAVRGDWERARQHASLALVDAKACGDRRLQAHAWWVSGLVERGLGNAEAALAALRQAELHVGGLNDLYYPIQIYLELAQTLSTLERWQEAFVYLDLHRELQQQSQGSATRVRLQSTRIEHELLEAERERDFALLKQAEAERARRDLEALNLELQRRMAEIEALQSQLREQAIRDPLTDLFNRRYLQNELHSELRLAERRHYRLCVVLIDVDHFKAVNDTYGHPMGDQVLIELATLLRANIRGSDFACRYGGEEFCLVLADIDVAAAIARVSDLLERFRAVRVELAGQTVERLSFSAGVAEYPRDGNDPDSLLRAADQALYRAKDNGRNRIEIVEAKLAVVEW</sequence>
<dbReference type="NCBIfam" id="TIGR00254">
    <property type="entry name" value="GGDEF"/>
    <property type="match status" value="1"/>
</dbReference>
<name>A0ABV8MT93_9NEIS</name>
<dbReference type="Pfam" id="PF00990">
    <property type="entry name" value="GGDEF"/>
    <property type="match status" value="1"/>
</dbReference>
<evidence type="ECO:0000256" key="3">
    <source>
        <dbReference type="SAM" id="Coils"/>
    </source>
</evidence>
<evidence type="ECO:0000313" key="6">
    <source>
        <dbReference type="Proteomes" id="UP001595791"/>
    </source>
</evidence>
<dbReference type="CDD" id="cd01949">
    <property type="entry name" value="GGDEF"/>
    <property type="match status" value="1"/>
</dbReference>
<dbReference type="RefSeq" id="WP_378167487.1">
    <property type="nucleotide sequence ID" value="NZ_JBHSBU010000001.1"/>
</dbReference>
<dbReference type="Pfam" id="PF13424">
    <property type="entry name" value="TPR_12"/>
    <property type="match status" value="1"/>
</dbReference>
<dbReference type="GO" id="GO:0052621">
    <property type="term" value="F:diguanylate cyclase activity"/>
    <property type="evidence" value="ECO:0007669"/>
    <property type="project" value="UniProtKB-EC"/>
</dbReference>
<dbReference type="EMBL" id="JBHSBU010000001">
    <property type="protein sequence ID" value="MFC4161488.1"/>
    <property type="molecule type" value="Genomic_DNA"/>
</dbReference>
<dbReference type="PROSITE" id="PS50887">
    <property type="entry name" value="GGDEF"/>
    <property type="match status" value="1"/>
</dbReference>
<evidence type="ECO:0000256" key="1">
    <source>
        <dbReference type="ARBA" id="ARBA00012528"/>
    </source>
</evidence>
<dbReference type="SUPFAM" id="SSF48452">
    <property type="entry name" value="TPR-like"/>
    <property type="match status" value="2"/>
</dbReference>
<dbReference type="PANTHER" id="PTHR45138:SF9">
    <property type="entry name" value="DIGUANYLATE CYCLASE DGCM-RELATED"/>
    <property type="match status" value="1"/>
</dbReference>
<proteinExistence type="predicted"/>
<keyword evidence="6" id="KW-1185">Reference proteome</keyword>
<dbReference type="InterPro" id="IPR043128">
    <property type="entry name" value="Rev_trsase/Diguanyl_cyclase"/>
</dbReference>
<dbReference type="Gene3D" id="1.25.40.10">
    <property type="entry name" value="Tetratricopeptide repeat domain"/>
    <property type="match status" value="2"/>
</dbReference>
<dbReference type="InterPro" id="IPR029787">
    <property type="entry name" value="Nucleotide_cyclase"/>
</dbReference>
<dbReference type="InterPro" id="IPR011990">
    <property type="entry name" value="TPR-like_helical_dom_sf"/>
</dbReference>
<keyword evidence="5" id="KW-0808">Transferase</keyword>
<protein>
    <recommendedName>
        <fullName evidence="1">diguanylate cyclase</fullName>
        <ecNumber evidence="1">2.7.7.65</ecNumber>
    </recommendedName>
</protein>
<dbReference type="InterPro" id="IPR019734">
    <property type="entry name" value="TPR_rpt"/>
</dbReference>
<dbReference type="SUPFAM" id="SSF55073">
    <property type="entry name" value="Nucleotide cyclase"/>
    <property type="match status" value="1"/>
</dbReference>
<dbReference type="InterPro" id="IPR000160">
    <property type="entry name" value="GGDEF_dom"/>
</dbReference>
<dbReference type="Gene3D" id="3.30.70.270">
    <property type="match status" value="1"/>
</dbReference>
<dbReference type="SMART" id="SM00028">
    <property type="entry name" value="TPR"/>
    <property type="match status" value="3"/>
</dbReference>
<evidence type="ECO:0000313" key="5">
    <source>
        <dbReference type="EMBL" id="MFC4161488.1"/>
    </source>
</evidence>
<accession>A0ABV8MT93</accession>
<dbReference type="InterPro" id="IPR050469">
    <property type="entry name" value="Diguanylate_Cyclase"/>
</dbReference>
<keyword evidence="5" id="KW-0548">Nucleotidyltransferase</keyword>
<evidence type="ECO:0000259" key="4">
    <source>
        <dbReference type="PROSITE" id="PS50887"/>
    </source>
</evidence>
<keyword evidence="3" id="KW-0175">Coiled coil</keyword>
<dbReference type="EC" id="2.7.7.65" evidence="1"/>
<evidence type="ECO:0000256" key="2">
    <source>
        <dbReference type="ARBA" id="ARBA00034247"/>
    </source>
</evidence>